<proteinExistence type="predicted"/>
<protein>
    <recommendedName>
        <fullName evidence="1">Fibronectin type-III domain-containing protein</fullName>
    </recommendedName>
</protein>
<reference evidence="2 3" key="1">
    <citation type="journal article" date="2014" name="Genome Biol. Evol.">
        <title>The secreted proteins of Achlya hypogyna and Thraustotheca clavata identify the ancestral oomycete secretome and reveal gene acquisitions by horizontal gene transfer.</title>
        <authorList>
            <person name="Misner I."/>
            <person name="Blouin N."/>
            <person name="Leonard G."/>
            <person name="Richards T.A."/>
            <person name="Lane C.E."/>
        </authorList>
    </citation>
    <scope>NUCLEOTIDE SEQUENCE [LARGE SCALE GENOMIC DNA]</scope>
    <source>
        <strain evidence="2 3">ATCC 48635</strain>
    </source>
</reference>
<name>A0A1V9YJR9_ACHHY</name>
<comment type="caution">
    <text evidence="2">The sequence shown here is derived from an EMBL/GenBank/DDBJ whole genome shotgun (WGS) entry which is preliminary data.</text>
</comment>
<evidence type="ECO:0000313" key="2">
    <source>
        <dbReference type="EMBL" id="OQR85955.1"/>
    </source>
</evidence>
<feature type="domain" description="Fibronectin type-III" evidence="1">
    <location>
        <begin position="2"/>
        <end position="92"/>
    </location>
</feature>
<evidence type="ECO:0000313" key="3">
    <source>
        <dbReference type="Proteomes" id="UP000243579"/>
    </source>
</evidence>
<dbReference type="PROSITE" id="PS50853">
    <property type="entry name" value="FN3"/>
    <property type="match status" value="1"/>
</dbReference>
<dbReference type="SUPFAM" id="SSF49265">
    <property type="entry name" value="Fibronectin type III"/>
    <property type="match status" value="1"/>
</dbReference>
<gene>
    <name evidence="2" type="ORF">ACHHYP_11145</name>
</gene>
<keyword evidence="3" id="KW-1185">Reference proteome</keyword>
<organism evidence="2 3">
    <name type="scientific">Achlya hypogyna</name>
    <name type="common">Oomycete</name>
    <name type="synonym">Protoachlya hypogyna</name>
    <dbReference type="NCBI Taxonomy" id="1202772"/>
    <lineage>
        <taxon>Eukaryota</taxon>
        <taxon>Sar</taxon>
        <taxon>Stramenopiles</taxon>
        <taxon>Oomycota</taxon>
        <taxon>Saprolegniomycetes</taxon>
        <taxon>Saprolegniales</taxon>
        <taxon>Achlyaceae</taxon>
        <taxon>Achlya</taxon>
    </lineage>
</organism>
<dbReference type="AlphaFoldDB" id="A0A1V9YJR9"/>
<dbReference type="InterPro" id="IPR036116">
    <property type="entry name" value="FN3_sf"/>
</dbReference>
<dbReference type="CDD" id="cd00063">
    <property type="entry name" value="FN3"/>
    <property type="match status" value="1"/>
</dbReference>
<dbReference type="Gene3D" id="2.60.40.10">
    <property type="entry name" value="Immunoglobulins"/>
    <property type="match status" value="1"/>
</dbReference>
<dbReference type="InterPro" id="IPR013783">
    <property type="entry name" value="Ig-like_fold"/>
</dbReference>
<dbReference type="InterPro" id="IPR003961">
    <property type="entry name" value="FN3_dom"/>
</dbReference>
<dbReference type="Proteomes" id="UP000243579">
    <property type="component" value="Unassembled WGS sequence"/>
</dbReference>
<evidence type="ECO:0000259" key="1">
    <source>
        <dbReference type="PROSITE" id="PS50853"/>
    </source>
</evidence>
<accession>A0A1V9YJR9</accession>
<sequence length="103" mass="11234">MSPSPPRCIGRTEVSIDMELADTMVDEVHYAFQFKQPHEKWDDAVTTPAPVPRATLDDLNPTCTYHIRVVATTISTGVVEYSDIVAVDTEVPGCTPSPTCAIL</sequence>
<dbReference type="OrthoDB" id="152385at2759"/>
<dbReference type="EMBL" id="JNBR01001548">
    <property type="protein sequence ID" value="OQR85955.1"/>
    <property type="molecule type" value="Genomic_DNA"/>
</dbReference>